<dbReference type="PANTHER" id="PTHR24186">
    <property type="entry name" value="PROTEIN PHOSPHATASE 1 REGULATORY SUBUNIT"/>
    <property type="match status" value="1"/>
</dbReference>
<dbReference type="InterPro" id="IPR002110">
    <property type="entry name" value="Ankyrin_rpt"/>
</dbReference>
<accession>A0ABP0UH19</accession>
<evidence type="ECO:0000313" key="10">
    <source>
        <dbReference type="Proteomes" id="UP001497512"/>
    </source>
</evidence>
<evidence type="ECO:0000256" key="5">
    <source>
        <dbReference type="ARBA" id="ARBA00023043"/>
    </source>
</evidence>
<feature type="transmembrane region" description="Helical" evidence="7">
    <location>
        <begin position="654"/>
        <end position="674"/>
    </location>
</feature>
<protein>
    <recommendedName>
        <fullName evidence="8">PGG domain-containing protein</fullName>
    </recommendedName>
</protein>
<keyword evidence="10" id="KW-1185">Reference proteome</keyword>
<keyword evidence="6 7" id="KW-0472">Membrane</keyword>
<dbReference type="Gene3D" id="1.25.40.20">
    <property type="entry name" value="Ankyrin repeat-containing domain"/>
    <property type="match status" value="3"/>
</dbReference>
<dbReference type="InterPro" id="IPR026961">
    <property type="entry name" value="PGG_dom"/>
</dbReference>
<evidence type="ECO:0000256" key="2">
    <source>
        <dbReference type="ARBA" id="ARBA00022692"/>
    </source>
</evidence>
<dbReference type="EMBL" id="OZ019895">
    <property type="protein sequence ID" value="CAK9220852.1"/>
    <property type="molecule type" value="Genomic_DNA"/>
</dbReference>
<keyword evidence="2 7" id="KW-0812">Transmembrane</keyword>
<gene>
    <name evidence="9" type="ORF">CSSPTR1EN2_LOCUS15663</name>
</gene>
<sequence>MATAFHGHRGGWLGHVIGYGFTGFVVASPQSEWCAALKRRDCQTLLRLLQRKHNLWREIDSNGRTVLHVAVMQGCSRLVNEVLRSVNNYNPPNTTSSLDMLLDAKDTSLCGADVFDIANIVGNTVVRALIFDGLPANIQPPEFPQANDNLSNSIQYILNNLNFGGTESRTLEKAFEDDVDYNFVQFRQGLLCLHVACKHAHLVNFLQRVLRHTKNGGNHLLQELFELKDAQGRTLLHVAVEEDGLGRNSHDREMANIVTKAVAILDEVPACNAVTSQNCLNARDFAGRTPLHRAVANKRAGRAVIDALLDHPMTDVNALWRGGNVSTGNVTALHLAVLHNNVDAALSLLARDRTDGDIKCNLVIDASGIRSRNDVDPKLSGRSWSALELATIMGQVHMVDAMLKARRTLDVGRCFHLAAARGDPQCLQSLMDRSKGDYLNTPENGFKPLHFAVNATHPNHEQGNKINHFLSFENYVNVHGLEQTGMEKSITGEMKKEGSETDGYGGKKACINLLLQAGVDIWQPDTEKNVADPGFDAPHEARLWWYDKIAKEKYRAKAKINAAGTATAVVAALIASTSFTGHFSPLTGYDPDMNYHEPITKFLVKFFVITNCVSFYVAMTSIMFAIVPSFPLAQEGLREELARSRNAVRNAIRALLLSIASFIVSFILSSIAVMPNELKYKSLTIVPAVLGGVFCIYGFARVYSQALKFH</sequence>
<keyword evidence="4 7" id="KW-1133">Transmembrane helix</keyword>
<evidence type="ECO:0000256" key="7">
    <source>
        <dbReference type="SAM" id="Phobius"/>
    </source>
</evidence>
<evidence type="ECO:0000256" key="4">
    <source>
        <dbReference type="ARBA" id="ARBA00022989"/>
    </source>
</evidence>
<dbReference type="PANTHER" id="PTHR24186:SF38">
    <property type="entry name" value="ANKYRIN REPEAT FAMILY PROTEIN"/>
    <property type="match status" value="1"/>
</dbReference>
<dbReference type="Proteomes" id="UP001497512">
    <property type="component" value="Chromosome 3"/>
</dbReference>
<name>A0ABP0UH19_9BRYO</name>
<organism evidence="9 10">
    <name type="scientific">Sphagnum troendelagicum</name>
    <dbReference type="NCBI Taxonomy" id="128251"/>
    <lineage>
        <taxon>Eukaryota</taxon>
        <taxon>Viridiplantae</taxon>
        <taxon>Streptophyta</taxon>
        <taxon>Embryophyta</taxon>
        <taxon>Bryophyta</taxon>
        <taxon>Sphagnophytina</taxon>
        <taxon>Sphagnopsida</taxon>
        <taxon>Sphagnales</taxon>
        <taxon>Sphagnaceae</taxon>
        <taxon>Sphagnum</taxon>
    </lineage>
</organism>
<evidence type="ECO:0000256" key="1">
    <source>
        <dbReference type="ARBA" id="ARBA00004141"/>
    </source>
</evidence>
<evidence type="ECO:0000256" key="3">
    <source>
        <dbReference type="ARBA" id="ARBA00022737"/>
    </source>
</evidence>
<evidence type="ECO:0000313" key="9">
    <source>
        <dbReference type="EMBL" id="CAK9220852.1"/>
    </source>
</evidence>
<keyword evidence="5" id="KW-0040">ANK repeat</keyword>
<dbReference type="Pfam" id="PF13962">
    <property type="entry name" value="PGG"/>
    <property type="match status" value="1"/>
</dbReference>
<feature type="transmembrane region" description="Helical" evidence="7">
    <location>
        <begin position="680"/>
        <end position="700"/>
    </location>
</feature>
<dbReference type="SUPFAM" id="SSF48403">
    <property type="entry name" value="Ankyrin repeat"/>
    <property type="match status" value="1"/>
</dbReference>
<proteinExistence type="predicted"/>
<evidence type="ECO:0000256" key="6">
    <source>
        <dbReference type="ARBA" id="ARBA00023136"/>
    </source>
</evidence>
<dbReference type="InterPro" id="IPR036770">
    <property type="entry name" value="Ankyrin_rpt-contain_sf"/>
</dbReference>
<feature type="transmembrane region" description="Helical" evidence="7">
    <location>
        <begin position="603"/>
        <end position="633"/>
    </location>
</feature>
<keyword evidence="3" id="KW-0677">Repeat</keyword>
<evidence type="ECO:0000259" key="8">
    <source>
        <dbReference type="Pfam" id="PF13962"/>
    </source>
</evidence>
<comment type="subcellular location">
    <subcellularLocation>
        <location evidence="1">Membrane</location>
        <topology evidence="1">Multi-pass membrane protein</topology>
    </subcellularLocation>
</comment>
<reference evidence="9" key="1">
    <citation type="submission" date="2024-02" db="EMBL/GenBank/DDBJ databases">
        <authorList>
            <consortium name="ELIXIR-Norway"/>
            <consortium name="Elixir Norway"/>
        </authorList>
    </citation>
    <scope>NUCLEOTIDE SEQUENCE</scope>
</reference>
<feature type="domain" description="PGG" evidence="8">
    <location>
        <begin position="559"/>
        <end position="672"/>
    </location>
</feature>
<dbReference type="SMART" id="SM00248">
    <property type="entry name" value="ANK"/>
    <property type="match status" value="6"/>
</dbReference>